<sequence length="126" mass="13773">MKTLMESKRSHFTGSVKIDPLINSQAPAHLSMAMVTFEAGARTSWHSHPLGQTLVVMAGAGWMQREGGPIEDLLPGDVLYFLPGEKHWHGATATTSMSHVTVQEKQNDSLVNCIAVVTDEQYLKSP</sequence>
<dbReference type="SUPFAM" id="SSF51182">
    <property type="entry name" value="RmlC-like cupins"/>
    <property type="match status" value="1"/>
</dbReference>
<organism evidence="2 3">
    <name type="scientific">Pedobacter gandavensis</name>
    <dbReference type="NCBI Taxonomy" id="2679963"/>
    <lineage>
        <taxon>Bacteria</taxon>
        <taxon>Pseudomonadati</taxon>
        <taxon>Bacteroidota</taxon>
        <taxon>Sphingobacteriia</taxon>
        <taxon>Sphingobacteriales</taxon>
        <taxon>Sphingobacteriaceae</taxon>
        <taxon>Pedobacter</taxon>
    </lineage>
</organism>
<dbReference type="CDD" id="cd02233">
    <property type="entry name" value="cupin_HNL-like"/>
    <property type="match status" value="1"/>
</dbReference>
<dbReference type="Gene3D" id="2.60.120.10">
    <property type="entry name" value="Jelly Rolls"/>
    <property type="match status" value="1"/>
</dbReference>
<comment type="caution">
    <text evidence="2">The sequence shown here is derived from an EMBL/GenBank/DDBJ whole genome shotgun (WGS) entry which is preliminary data.</text>
</comment>
<dbReference type="InterPro" id="IPR013096">
    <property type="entry name" value="Cupin_2"/>
</dbReference>
<reference evidence="2 3" key="1">
    <citation type="submission" date="2019-11" db="EMBL/GenBank/DDBJ databases">
        <title>Description of Pedobacter sp. LMG 31462T.</title>
        <authorList>
            <person name="Carlier A."/>
            <person name="Qi S."/>
            <person name="Vandamme P."/>
        </authorList>
    </citation>
    <scope>NUCLEOTIDE SEQUENCE [LARGE SCALE GENOMIC DNA]</scope>
    <source>
        <strain evidence="2 3">LMG 31462</strain>
    </source>
</reference>
<evidence type="ECO:0000313" key="2">
    <source>
        <dbReference type="EMBL" id="MBB2147618.1"/>
    </source>
</evidence>
<dbReference type="InterPro" id="IPR047263">
    <property type="entry name" value="HNL-like_cupin"/>
</dbReference>
<evidence type="ECO:0000313" key="3">
    <source>
        <dbReference type="Proteomes" id="UP000636110"/>
    </source>
</evidence>
<accession>A0ABR6EQU3</accession>
<dbReference type="PANTHER" id="PTHR43698">
    <property type="entry name" value="RIBD C-TERMINAL DOMAIN CONTAINING PROTEIN"/>
    <property type="match status" value="1"/>
</dbReference>
<proteinExistence type="predicted"/>
<evidence type="ECO:0000259" key="1">
    <source>
        <dbReference type="Pfam" id="PF07883"/>
    </source>
</evidence>
<dbReference type="InterPro" id="IPR011051">
    <property type="entry name" value="RmlC_Cupin_sf"/>
</dbReference>
<gene>
    <name evidence="2" type="ORF">GM920_01715</name>
</gene>
<dbReference type="EMBL" id="WNXC01000001">
    <property type="protein sequence ID" value="MBB2147618.1"/>
    <property type="molecule type" value="Genomic_DNA"/>
</dbReference>
<dbReference type="Proteomes" id="UP000636110">
    <property type="component" value="Unassembled WGS sequence"/>
</dbReference>
<name>A0ABR6EQU3_9SPHI</name>
<dbReference type="Pfam" id="PF07883">
    <property type="entry name" value="Cupin_2"/>
    <property type="match status" value="1"/>
</dbReference>
<dbReference type="PANTHER" id="PTHR43698:SF1">
    <property type="entry name" value="BLL4564 PROTEIN"/>
    <property type="match status" value="1"/>
</dbReference>
<protein>
    <submittedName>
        <fullName evidence="2">Cupin domain-containing protein</fullName>
    </submittedName>
</protein>
<keyword evidence="3" id="KW-1185">Reference proteome</keyword>
<feature type="domain" description="Cupin type-2" evidence="1">
    <location>
        <begin position="34"/>
        <end position="98"/>
    </location>
</feature>
<dbReference type="InterPro" id="IPR014710">
    <property type="entry name" value="RmlC-like_jellyroll"/>
</dbReference>